<accession>A0A127Q317</accession>
<dbReference type="Proteomes" id="UP000074561">
    <property type="component" value="Chromosome"/>
</dbReference>
<dbReference type="KEGG" id="cpra:CPter91_2112"/>
<dbReference type="STRING" id="279113.CPter91_2112"/>
<proteinExistence type="predicted"/>
<reference evidence="1 2" key="1">
    <citation type="submission" date="2015-11" db="EMBL/GenBank/DDBJ databases">
        <title>Exploring the genomic traits of fungus-feeding bacterial genus Collimonas.</title>
        <authorList>
            <person name="Song C."/>
            <person name="Schmidt R."/>
            <person name="de Jager V."/>
            <person name="Krzyzanowska D."/>
            <person name="Jongedijk E."/>
            <person name="Cankar K."/>
            <person name="Beekwilder J."/>
            <person name="van Veen A."/>
            <person name="de Boer W."/>
            <person name="van Veen J.A."/>
            <person name="Garbeva P."/>
        </authorList>
    </citation>
    <scope>NUCLEOTIDE SEQUENCE [LARGE SCALE GENOMIC DNA]</scope>
    <source>
        <strain evidence="1 2">Ter91</strain>
    </source>
</reference>
<name>A0A127Q317_9BURK</name>
<evidence type="ECO:0000313" key="1">
    <source>
        <dbReference type="EMBL" id="AMP04480.1"/>
    </source>
</evidence>
<organism evidence="1 2">
    <name type="scientific">Collimonas pratensis</name>
    <dbReference type="NCBI Taxonomy" id="279113"/>
    <lineage>
        <taxon>Bacteria</taxon>
        <taxon>Pseudomonadati</taxon>
        <taxon>Pseudomonadota</taxon>
        <taxon>Betaproteobacteria</taxon>
        <taxon>Burkholderiales</taxon>
        <taxon>Oxalobacteraceae</taxon>
        <taxon>Collimonas</taxon>
    </lineage>
</organism>
<sequence length="41" mass="4605">MSNALRILHWGQPGGDLHAEIRVAPWIYRAEVIDVYCHGGC</sequence>
<dbReference type="PATRIC" id="fig|279113.9.peg.2097"/>
<protein>
    <submittedName>
        <fullName evidence="1">Uncharacterized protein</fullName>
    </submittedName>
</protein>
<evidence type="ECO:0000313" key="2">
    <source>
        <dbReference type="Proteomes" id="UP000074561"/>
    </source>
</evidence>
<gene>
    <name evidence="1" type="ORF">CPter91_2112</name>
</gene>
<dbReference type="AlphaFoldDB" id="A0A127Q317"/>
<dbReference type="EMBL" id="CP013234">
    <property type="protein sequence ID" value="AMP04480.1"/>
    <property type="molecule type" value="Genomic_DNA"/>
</dbReference>